<dbReference type="EMBL" id="QVTE01000008">
    <property type="protein sequence ID" value="RFU71163.1"/>
    <property type="molecule type" value="Genomic_DNA"/>
</dbReference>
<dbReference type="Pfam" id="PF00378">
    <property type="entry name" value="ECH_1"/>
    <property type="match status" value="1"/>
</dbReference>
<keyword evidence="2" id="KW-0413">Isomerase</keyword>
<dbReference type="PANTHER" id="PTHR11941">
    <property type="entry name" value="ENOYL-COA HYDRATASE-RELATED"/>
    <property type="match status" value="1"/>
</dbReference>
<dbReference type="GO" id="GO:0016829">
    <property type="term" value="F:lyase activity"/>
    <property type="evidence" value="ECO:0007669"/>
    <property type="project" value="UniProtKB-KW"/>
</dbReference>
<protein>
    <submittedName>
        <fullName evidence="2">Enoyl-CoA hydratase/isomerase family protein</fullName>
    </submittedName>
</protein>
<evidence type="ECO:0000313" key="3">
    <source>
        <dbReference type="Proteomes" id="UP000264541"/>
    </source>
</evidence>
<evidence type="ECO:0000256" key="1">
    <source>
        <dbReference type="ARBA" id="ARBA00023239"/>
    </source>
</evidence>
<organism evidence="2 3">
    <name type="scientific">Peribacillus saganii</name>
    <dbReference type="NCBI Taxonomy" id="2303992"/>
    <lineage>
        <taxon>Bacteria</taxon>
        <taxon>Bacillati</taxon>
        <taxon>Bacillota</taxon>
        <taxon>Bacilli</taxon>
        <taxon>Bacillales</taxon>
        <taxon>Bacillaceae</taxon>
        <taxon>Peribacillus</taxon>
    </lineage>
</organism>
<dbReference type="SUPFAM" id="SSF52096">
    <property type="entry name" value="ClpP/crotonase"/>
    <property type="match status" value="1"/>
</dbReference>
<reference evidence="2 3" key="1">
    <citation type="submission" date="2018-08" db="EMBL/GenBank/DDBJ databases">
        <title>Bacillus chawlae sp. nov., Bacillus glennii sp. nov., and Bacillus saganii sp. nov. Isolated from the Vehicle Assembly Building at Kennedy Space Center where the Viking Spacecraft were Assembled.</title>
        <authorList>
            <person name="Seuylemezian A."/>
            <person name="Vaishampayan P."/>
        </authorList>
    </citation>
    <scope>NUCLEOTIDE SEQUENCE [LARGE SCALE GENOMIC DNA]</scope>
    <source>
        <strain evidence="2 3">V47-23a</strain>
    </source>
</reference>
<evidence type="ECO:0000313" key="2">
    <source>
        <dbReference type="EMBL" id="RFU71163.1"/>
    </source>
</evidence>
<dbReference type="GO" id="GO:0005829">
    <property type="term" value="C:cytosol"/>
    <property type="evidence" value="ECO:0007669"/>
    <property type="project" value="TreeGrafter"/>
</dbReference>
<dbReference type="InterPro" id="IPR001753">
    <property type="entry name" value="Enoyl-CoA_hydra/iso"/>
</dbReference>
<name>A0A372LSK4_9BACI</name>
<dbReference type="Proteomes" id="UP000264541">
    <property type="component" value="Unassembled WGS sequence"/>
</dbReference>
<keyword evidence="1" id="KW-0456">Lyase</keyword>
<dbReference type="CDD" id="cd06558">
    <property type="entry name" value="crotonase-like"/>
    <property type="match status" value="1"/>
</dbReference>
<dbReference type="GO" id="GO:0006635">
    <property type="term" value="P:fatty acid beta-oxidation"/>
    <property type="evidence" value="ECO:0007669"/>
    <property type="project" value="TreeGrafter"/>
</dbReference>
<dbReference type="AlphaFoldDB" id="A0A372LSK4"/>
<dbReference type="InterPro" id="IPR029045">
    <property type="entry name" value="ClpP/crotonase-like_dom_sf"/>
</dbReference>
<dbReference type="PANTHER" id="PTHR11941:SF27">
    <property type="entry name" value="ETHYLMALONYL-COA DECARBOXYLASE"/>
    <property type="match status" value="1"/>
</dbReference>
<dbReference type="GO" id="GO:0016853">
    <property type="term" value="F:isomerase activity"/>
    <property type="evidence" value="ECO:0007669"/>
    <property type="project" value="UniProtKB-KW"/>
</dbReference>
<dbReference type="Gene3D" id="3.90.226.10">
    <property type="entry name" value="2-enoyl-CoA Hydratase, Chain A, domain 1"/>
    <property type="match status" value="1"/>
</dbReference>
<gene>
    <name evidence="2" type="ORF">D0469_04290</name>
</gene>
<sequence>MSGTEEISVLFLCLKFGLLTTVQSAGKEKGIPFKNKINKYILLDKGCIILNNAIVLSREIQGCLIAEINRPEKKNAVNYDVMEGLIHALDVAEADPEIKMIVITGHGSAFCSGGDLGEFHSLQTKKQAYAMLSKMGAIVYRLSVFPKPTFAFINGAAVGGGCEIAAACDFRIAKEGAKIGFIQGTQGITTGWGGASILFEKLPYQHALRLLLSAEIIPAVEAARYSFIDEILEDGIGGSWKNRVQSILNKEADVIKAYKTLLVNKWISGGLHERIEMEIQECARLWESEAHLQAVERFVTRTKNI</sequence>
<proteinExistence type="predicted"/>
<keyword evidence="3" id="KW-1185">Reference proteome</keyword>
<dbReference type="OrthoDB" id="9775794at2"/>
<comment type="caution">
    <text evidence="2">The sequence shown here is derived from an EMBL/GenBank/DDBJ whole genome shotgun (WGS) entry which is preliminary data.</text>
</comment>
<accession>A0A372LSK4</accession>